<dbReference type="Proteomes" id="UP000258927">
    <property type="component" value="Chromosome"/>
</dbReference>
<evidence type="ECO:0000313" key="3">
    <source>
        <dbReference type="EMBL" id="AVX02930.1"/>
    </source>
</evidence>
<dbReference type="SMART" id="SM01152">
    <property type="entry name" value="DUF167"/>
    <property type="match status" value="1"/>
</dbReference>
<dbReference type="KEGG" id="mmyr:MXMO3_00383"/>
<dbReference type="HAMAP" id="MF_00634">
    <property type="entry name" value="UPF0235"/>
    <property type="match status" value="1"/>
</dbReference>
<dbReference type="InterPro" id="IPR003746">
    <property type="entry name" value="DUF167"/>
</dbReference>
<dbReference type="RefSeq" id="WP_117394759.1">
    <property type="nucleotide sequence ID" value="NZ_CP021330.1"/>
</dbReference>
<keyword evidence="4" id="KW-1185">Reference proteome</keyword>
<sequence>MAEPDLKAWRETSAGLLLFLKVTPNAAKDEIGPVVADVDGQGQLVVRVQAVPEKGKANKAVTKLIAKTVGCRPSAVDVVRGETSRHKQLVIAGMTCVEFENVYLAAGRWD</sequence>
<reference evidence="3 4" key="1">
    <citation type="submission" date="2017-05" db="EMBL/GenBank/DDBJ databases">
        <title>Genome Analysis of Maritalea myrionectae HL2708#5.</title>
        <authorList>
            <consortium name="Cotde Inc.-PKNU"/>
            <person name="Jang D."/>
            <person name="Oh H.-M."/>
        </authorList>
    </citation>
    <scope>NUCLEOTIDE SEQUENCE [LARGE SCALE GENOMIC DNA]</scope>
    <source>
        <strain evidence="3 4">HL2708#5</strain>
    </source>
</reference>
<evidence type="ECO:0000313" key="4">
    <source>
        <dbReference type="Proteomes" id="UP000258927"/>
    </source>
</evidence>
<comment type="similarity">
    <text evidence="1 2">Belongs to the UPF0235 family.</text>
</comment>
<dbReference type="SUPFAM" id="SSF69786">
    <property type="entry name" value="YggU-like"/>
    <property type="match status" value="1"/>
</dbReference>
<dbReference type="Pfam" id="PF02594">
    <property type="entry name" value="DUF167"/>
    <property type="match status" value="1"/>
</dbReference>
<dbReference type="NCBIfam" id="TIGR00251">
    <property type="entry name" value="DUF167 family protein"/>
    <property type="match status" value="1"/>
</dbReference>
<protein>
    <recommendedName>
        <fullName evidence="2">UPF0235 protein MXMO3_00383</fullName>
    </recommendedName>
</protein>
<evidence type="ECO:0000256" key="2">
    <source>
        <dbReference type="HAMAP-Rule" id="MF_00634"/>
    </source>
</evidence>
<dbReference type="InterPro" id="IPR036591">
    <property type="entry name" value="YggU-like_sf"/>
</dbReference>
<name>A0A2R4MAA2_9HYPH</name>
<gene>
    <name evidence="3" type="ORF">MXMO3_00383</name>
</gene>
<dbReference type="EMBL" id="CP021330">
    <property type="protein sequence ID" value="AVX02930.1"/>
    <property type="molecule type" value="Genomic_DNA"/>
</dbReference>
<accession>A0A2R4MAA2</accession>
<dbReference type="STRING" id="1122213.GCA_000423365_03095"/>
<dbReference type="Gene3D" id="3.30.1200.10">
    <property type="entry name" value="YggU-like"/>
    <property type="match status" value="1"/>
</dbReference>
<evidence type="ECO:0000256" key="1">
    <source>
        <dbReference type="ARBA" id="ARBA00010364"/>
    </source>
</evidence>
<proteinExistence type="inferred from homology"/>
<dbReference type="AlphaFoldDB" id="A0A2R4MAA2"/>
<organism evidence="3 4">
    <name type="scientific">Maritalea myrionectae</name>
    <dbReference type="NCBI Taxonomy" id="454601"/>
    <lineage>
        <taxon>Bacteria</taxon>
        <taxon>Pseudomonadati</taxon>
        <taxon>Pseudomonadota</taxon>
        <taxon>Alphaproteobacteria</taxon>
        <taxon>Hyphomicrobiales</taxon>
        <taxon>Devosiaceae</taxon>
        <taxon>Maritalea</taxon>
    </lineage>
</organism>